<accession>A0A4Y8QC89</accession>
<keyword evidence="6" id="KW-1185">Reference proteome</keyword>
<dbReference type="CDD" id="cd02440">
    <property type="entry name" value="AdoMet_MTases"/>
    <property type="match status" value="1"/>
</dbReference>
<dbReference type="InterPro" id="IPR013216">
    <property type="entry name" value="Methyltransf_11"/>
</dbReference>
<feature type="domain" description="Methyltransferase type 11" evidence="4">
    <location>
        <begin position="47"/>
        <end position="141"/>
    </location>
</feature>
<dbReference type="RefSeq" id="WP_134748761.1">
    <property type="nucleotide sequence ID" value="NZ_MYFO02000001.1"/>
</dbReference>
<dbReference type="EMBL" id="MYFO01000001">
    <property type="protein sequence ID" value="TFE91852.1"/>
    <property type="molecule type" value="Genomic_DNA"/>
</dbReference>
<evidence type="ECO:0000256" key="2">
    <source>
        <dbReference type="ARBA" id="ARBA00022679"/>
    </source>
</evidence>
<dbReference type="PANTHER" id="PTHR43464">
    <property type="entry name" value="METHYLTRANSFERASE"/>
    <property type="match status" value="1"/>
</dbReference>
<keyword evidence="3" id="KW-0949">S-adenosyl-L-methionine</keyword>
<name>A0A4Y8QC89_9BACL</name>
<keyword evidence="1 5" id="KW-0489">Methyltransferase</keyword>
<comment type="caution">
    <text evidence="5">The sequence shown here is derived from an EMBL/GenBank/DDBJ whole genome shotgun (WGS) entry which is preliminary data.</text>
</comment>
<evidence type="ECO:0000313" key="5">
    <source>
        <dbReference type="EMBL" id="TFE91852.1"/>
    </source>
</evidence>
<protein>
    <submittedName>
        <fullName evidence="5">SAM-dependent methyltransferase</fullName>
    </submittedName>
</protein>
<dbReference type="Proteomes" id="UP000298246">
    <property type="component" value="Unassembled WGS sequence"/>
</dbReference>
<dbReference type="GO" id="GO:0008757">
    <property type="term" value="F:S-adenosylmethionine-dependent methyltransferase activity"/>
    <property type="evidence" value="ECO:0007669"/>
    <property type="project" value="InterPro"/>
</dbReference>
<sequence length="249" mass="28349">MKQNKYDEAEFFGKYSEMPRSVGGLSAAGEWETFRSLLPDLQNKAVLDLGCGFGWHCRYAREQQARRVVGIDLSANMLERARAMTDDPQVAYRQLAVEDINFADEEFDVAISSLTLHYVEDFAAVCRNVYRNLTPGGSFVFSVEHPIFTALAAQDWHYGPQGEKLHWPVDDYHHEGARQAHFLVLNVIKYHRTVATYLNTLLASGFRLRQLSELQPTPANLDSNPAWREEARRPMFLLLAADKPDRVTA</sequence>
<dbReference type="Pfam" id="PF08241">
    <property type="entry name" value="Methyltransf_11"/>
    <property type="match status" value="1"/>
</dbReference>
<evidence type="ECO:0000313" key="6">
    <source>
        <dbReference type="Proteomes" id="UP000298246"/>
    </source>
</evidence>
<dbReference type="PANTHER" id="PTHR43464:SF19">
    <property type="entry name" value="UBIQUINONE BIOSYNTHESIS O-METHYLTRANSFERASE, MITOCHONDRIAL"/>
    <property type="match status" value="1"/>
</dbReference>
<dbReference type="GO" id="GO:0032259">
    <property type="term" value="P:methylation"/>
    <property type="evidence" value="ECO:0007669"/>
    <property type="project" value="UniProtKB-KW"/>
</dbReference>
<evidence type="ECO:0000259" key="4">
    <source>
        <dbReference type="Pfam" id="PF08241"/>
    </source>
</evidence>
<evidence type="ECO:0000256" key="3">
    <source>
        <dbReference type="ARBA" id="ARBA00022691"/>
    </source>
</evidence>
<gene>
    <name evidence="5" type="ORF">B5M42_01015</name>
</gene>
<dbReference type="AlphaFoldDB" id="A0A4Y8QC89"/>
<reference evidence="5 6" key="1">
    <citation type="submission" date="2017-03" db="EMBL/GenBank/DDBJ databases">
        <title>Isolation of Levoglucosan Utilizing Bacteria.</title>
        <authorList>
            <person name="Arya A.S."/>
        </authorList>
    </citation>
    <scope>NUCLEOTIDE SEQUENCE [LARGE SCALE GENOMIC DNA]</scope>
    <source>
        <strain evidence="5 6">MEC069</strain>
    </source>
</reference>
<proteinExistence type="predicted"/>
<organism evidence="5 6">
    <name type="scientific">Paenibacillus athensensis</name>
    <dbReference type="NCBI Taxonomy" id="1967502"/>
    <lineage>
        <taxon>Bacteria</taxon>
        <taxon>Bacillati</taxon>
        <taxon>Bacillota</taxon>
        <taxon>Bacilli</taxon>
        <taxon>Bacillales</taxon>
        <taxon>Paenibacillaceae</taxon>
        <taxon>Paenibacillus</taxon>
    </lineage>
</organism>
<dbReference type="Gene3D" id="3.40.50.150">
    <property type="entry name" value="Vaccinia Virus protein VP39"/>
    <property type="match status" value="1"/>
</dbReference>
<keyword evidence="2 5" id="KW-0808">Transferase</keyword>
<evidence type="ECO:0000256" key="1">
    <source>
        <dbReference type="ARBA" id="ARBA00022603"/>
    </source>
</evidence>
<dbReference type="SUPFAM" id="SSF53335">
    <property type="entry name" value="S-adenosyl-L-methionine-dependent methyltransferases"/>
    <property type="match status" value="1"/>
</dbReference>
<dbReference type="OrthoDB" id="9791837at2"/>
<dbReference type="InterPro" id="IPR029063">
    <property type="entry name" value="SAM-dependent_MTases_sf"/>
</dbReference>